<comment type="subcellular location">
    <subcellularLocation>
        <location evidence="6">Cell membrane</location>
        <topology evidence="6">Multi-pass membrane protein</topology>
    </subcellularLocation>
    <subcellularLocation>
        <location evidence="1">Membrane</location>
        <topology evidence="1">Multi-pass membrane protein</topology>
    </subcellularLocation>
</comment>
<evidence type="ECO:0000259" key="7">
    <source>
        <dbReference type="PROSITE" id="PS50928"/>
    </source>
</evidence>
<proteinExistence type="inferred from homology"/>
<dbReference type="InterPro" id="IPR000515">
    <property type="entry name" value="MetI-like"/>
</dbReference>
<dbReference type="RefSeq" id="WP_378154452.1">
    <property type="nucleotide sequence ID" value="NZ_JBHSEC010000014.1"/>
</dbReference>
<organism evidence="8 9">
    <name type="scientific">Chungangia koreensis</name>
    <dbReference type="NCBI Taxonomy" id="752657"/>
    <lineage>
        <taxon>Bacteria</taxon>
        <taxon>Bacillati</taxon>
        <taxon>Bacillota</taxon>
        <taxon>Bacilli</taxon>
        <taxon>Lactobacillales</taxon>
        <taxon>Chungangia</taxon>
    </lineage>
</organism>
<feature type="transmembrane region" description="Helical" evidence="6">
    <location>
        <begin position="80"/>
        <end position="104"/>
    </location>
</feature>
<comment type="similarity">
    <text evidence="6">Belongs to the binding-protein-dependent transport system permease family.</text>
</comment>
<feature type="transmembrane region" description="Helical" evidence="6">
    <location>
        <begin position="7"/>
        <end position="26"/>
    </location>
</feature>
<feature type="domain" description="ABC transmembrane type-1" evidence="7">
    <location>
        <begin position="76"/>
        <end position="288"/>
    </location>
</feature>
<gene>
    <name evidence="8" type="ORF">ACFOZY_08815</name>
</gene>
<evidence type="ECO:0000256" key="3">
    <source>
        <dbReference type="ARBA" id="ARBA00022692"/>
    </source>
</evidence>
<dbReference type="Pfam" id="PF00528">
    <property type="entry name" value="BPD_transp_1"/>
    <property type="match status" value="1"/>
</dbReference>
<keyword evidence="4 6" id="KW-1133">Transmembrane helix</keyword>
<dbReference type="InterPro" id="IPR035906">
    <property type="entry name" value="MetI-like_sf"/>
</dbReference>
<feature type="transmembrane region" description="Helical" evidence="6">
    <location>
        <begin position="261"/>
        <end position="284"/>
    </location>
</feature>
<sequence length="299" mass="34009">MMNRSLWIGGLMTLVTVIVFVFGPHLPLIDESLERTLVIRDEAGKLLVPPIEPSKDFPLGTDKHGRDLLSRLIIGARETLILVAMIAGIRLAFGLVLSILSFYFKPAKVVMDLWNRLFSFMPSIFFIIVLLNIPFIMFSSNRDILAILTIALAEGGRVASVFYAMMTEIQKKTFMEAAIAAGGSRWNLFRRHYWPIMKGHVLVQSLTEAARTMFLIAQLAFLQIFINQVFMSQEARGTYLSIDQSHSWMSFFHEARLDVYIAPWIPVSGFLAITFVMVGLYLLADGLQRRNLMKQRRMV</sequence>
<dbReference type="EMBL" id="JBHSEC010000014">
    <property type="protein sequence ID" value="MFC4410524.1"/>
    <property type="molecule type" value="Genomic_DNA"/>
</dbReference>
<dbReference type="PANTHER" id="PTHR43839">
    <property type="entry name" value="OPPC IN A BINDING PROTEIN-DEPENDENT TRANSPORT SYSTEM"/>
    <property type="match status" value="1"/>
</dbReference>
<dbReference type="CDD" id="cd06261">
    <property type="entry name" value="TM_PBP2"/>
    <property type="match status" value="1"/>
</dbReference>
<protein>
    <submittedName>
        <fullName evidence="8">ABC transporter permease</fullName>
    </submittedName>
</protein>
<dbReference type="SUPFAM" id="SSF161098">
    <property type="entry name" value="MetI-like"/>
    <property type="match status" value="1"/>
</dbReference>
<keyword evidence="3 6" id="KW-0812">Transmembrane</keyword>
<accession>A0ABV8X5Z2</accession>
<evidence type="ECO:0000256" key="5">
    <source>
        <dbReference type="ARBA" id="ARBA00023136"/>
    </source>
</evidence>
<evidence type="ECO:0000313" key="8">
    <source>
        <dbReference type="EMBL" id="MFC4410524.1"/>
    </source>
</evidence>
<comment type="caution">
    <text evidence="8">The sequence shown here is derived from an EMBL/GenBank/DDBJ whole genome shotgun (WGS) entry which is preliminary data.</text>
</comment>
<feature type="transmembrane region" description="Helical" evidence="6">
    <location>
        <begin position="116"/>
        <end position="138"/>
    </location>
</feature>
<evidence type="ECO:0000256" key="4">
    <source>
        <dbReference type="ARBA" id="ARBA00022989"/>
    </source>
</evidence>
<dbReference type="Proteomes" id="UP001595817">
    <property type="component" value="Unassembled WGS sequence"/>
</dbReference>
<evidence type="ECO:0000256" key="6">
    <source>
        <dbReference type="RuleBase" id="RU363032"/>
    </source>
</evidence>
<dbReference type="Gene3D" id="1.10.3720.10">
    <property type="entry name" value="MetI-like"/>
    <property type="match status" value="1"/>
</dbReference>
<evidence type="ECO:0000313" key="9">
    <source>
        <dbReference type="Proteomes" id="UP001595817"/>
    </source>
</evidence>
<dbReference type="PROSITE" id="PS50928">
    <property type="entry name" value="ABC_TM1"/>
    <property type="match status" value="1"/>
</dbReference>
<evidence type="ECO:0000256" key="2">
    <source>
        <dbReference type="ARBA" id="ARBA00022448"/>
    </source>
</evidence>
<reference evidence="9" key="1">
    <citation type="journal article" date="2019" name="Int. J. Syst. Evol. Microbiol.">
        <title>The Global Catalogue of Microorganisms (GCM) 10K type strain sequencing project: providing services to taxonomists for standard genome sequencing and annotation.</title>
        <authorList>
            <consortium name="The Broad Institute Genomics Platform"/>
            <consortium name="The Broad Institute Genome Sequencing Center for Infectious Disease"/>
            <person name="Wu L."/>
            <person name="Ma J."/>
        </authorList>
    </citation>
    <scope>NUCLEOTIDE SEQUENCE [LARGE SCALE GENOMIC DNA]</scope>
    <source>
        <strain evidence="9">CCUG 59778</strain>
    </source>
</reference>
<feature type="transmembrane region" description="Helical" evidence="6">
    <location>
        <begin position="144"/>
        <end position="165"/>
    </location>
</feature>
<keyword evidence="9" id="KW-1185">Reference proteome</keyword>
<keyword evidence="5 6" id="KW-0472">Membrane</keyword>
<evidence type="ECO:0000256" key="1">
    <source>
        <dbReference type="ARBA" id="ARBA00004141"/>
    </source>
</evidence>
<keyword evidence="2 6" id="KW-0813">Transport</keyword>
<dbReference type="PANTHER" id="PTHR43839:SF3">
    <property type="entry name" value="OLIGOPEPTIDE ABC TRANSPORTER, PERMEASE PROTEIN"/>
    <property type="match status" value="1"/>
</dbReference>
<name>A0ABV8X5Z2_9LACT</name>
<feature type="transmembrane region" description="Helical" evidence="6">
    <location>
        <begin position="212"/>
        <end position="231"/>
    </location>
</feature>